<dbReference type="VEuPathDB" id="VectorBase:SSCA007673"/>
<accession>A0A131ZYP8</accession>
<sequence length="195" mass="22757">MANLLPSFKTLLFWRNDRGNSDSEGPKIEALPKSDQVEYHVNDETISSRPITIDQQHSNDFGHRSDENSPMRMRSVEQHQNRQLDYHHHLPQSHSFHRIDPKMMTIVLNNRSGMLERPNHFTPAQSIASKQACYGCDQSSDLRIKLNDINDEYQQRIEFIKEQILNRLGLKEPPKLKVQPDFELINHCKALNSFL</sequence>
<evidence type="ECO:0000313" key="2">
    <source>
        <dbReference type="Proteomes" id="UP000616769"/>
    </source>
</evidence>
<protein>
    <submittedName>
        <fullName evidence="1">Uncharacterized protein</fullName>
    </submittedName>
</protein>
<comment type="caution">
    <text evidence="1">The sequence shown here is derived from an EMBL/GenBank/DDBJ whole genome shotgun (WGS) entry which is preliminary data.</text>
</comment>
<organism evidence="1 2">
    <name type="scientific">Sarcoptes scabiei</name>
    <name type="common">Itch mite</name>
    <name type="synonym">Acarus scabiei</name>
    <dbReference type="NCBI Taxonomy" id="52283"/>
    <lineage>
        <taxon>Eukaryota</taxon>
        <taxon>Metazoa</taxon>
        <taxon>Ecdysozoa</taxon>
        <taxon>Arthropoda</taxon>
        <taxon>Chelicerata</taxon>
        <taxon>Arachnida</taxon>
        <taxon>Acari</taxon>
        <taxon>Acariformes</taxon>
        <taxon>Sarcoptiformes</taxon>
        <taxon>Astigmata</taxon>
        <taxon>Psoroptidia</taxon>
        <taxon>Sarcoptoidea</taxon>
        <taxon>Sarcoptidae</taxon>
        <taxon>Sarcoptinae</taxon>
        <taxon>Sarcoptes</taxon>
    </lineage>
</organism>
<name>A0A131ZYP8_SARSC</name>
<proteinExistence type="predicted"/>
<reference evidence="1 2" key="1">
    <citation type="journal article" date="2015" name="Parasit. Vectors">
        <title>Draft genome of the scabies mite.</title>
        <authorList>
            <person name="Rider S.D.Jr."/>
            <person name="Morgan M.S."/>
            <person name="Arlian L.G."/>
        </authorList>
    </citation>
    <scope>NUCLEOTIDE SEQUENCE [LARGE SCALE GENOMIC DNA]</scope>
    <source>
        <strain evidence="1">Arlian Lab</strain>
    </source>
</reference>
<evidence type="ECO:0000313" key="1">
    <source>
        <dbReference type="EMBL" id="KPM03639.1"/>
    </source>
</evidence>
<gene>
    <name evidence="1" type="ORF">QR98_0020720</name>
</gene>
<dbReference type="EMBL" id="JXLN01005602">
    <property type="protein sequence ID" value="KPM03639.1"/>
    <property type="molecule type" value="Genomic_DNA"/>
</dbReference>
<dbReference type="Proteomes" id="UP000616769">
    <property type="component" value="Unassembled WGS sequence"/>
</dbReference>
<dbReference type="AlphaFoldDB" id="A0A131ZYP8"/>
<dbReference type="OrthoDB" id="6515793at2759"/>
<dbReference type="Gene3D" id="2.60.120.970">
    <property type="match status" value="1"/>
</dbReference>